<sequence length="329" mass="38033">MSVEIGFHSTGTSPIENPYNENRVDIIPQICYRCSSQIIARPEDLSELYREKLSDALEERDEMWRKHEKSQISYLQDQHSLMLTRLHAEIERLHNVNRDLERRLYVSMEPAREEIEQLREEIHAEQEKNDQLSEDLDQAKKRNFSLEQTFERTTNLYKEQLKLHEERIRQLTGELHDRTLTVTQLSTQLRSIKLREAIAQAQQRKRVSCESPKQTSPTSAFRLFNTFTADTNNKSYKVDLPSTSLLKSPATVTVSQPQMGSRPQFVGSSQSYVRRPTMHHPFGSDSPRNNIEKPSMSRSLSSGMSSPNKFNMLASLRKSNHGASNAQDL</sequence>
<dbReference type="Pfam" id="PF14916">
    <property type="entry name" value="CCDC92"/>
    <property type="match status" value="1"/>
</dbReference>
<dbReference type="AlphaFoldDB" id="A0A914D3B3"/>
<keyword evidence="1 2" id="KW-0175">Coiled coil</keyword>
<dbReference type="Proteomes" id="UP000887540">
    <property type="component" value="Unplaced"/>
</dbReference>
<evidence type="ECO:0000256" key="2">
    <source>
        <dbReference type="SAM" id="Coils"/>
    </source>
</evidence>
<protein>
    <submittedName>
        <fullName evidence="6">CCDC92/74 N-terminal domain-containing protein</fullName>
    </submittedName>
</protein>
<name>A0A914D3B3_9BILA</name>
<accession>A0A914D3B3</accession>
<dbReference type="InterPro" id="IPR040370">
    <property type="entry name" value="CCDC74A/CCDC74B/CCDC92"/>
</dbReference>
<proteinExistence type="predicted"/>
<feature type="compositionally biased region" description="Low complexity" evidence="3">
    <location>
        <begin position="296"/>
        <end position="306"/>
    </location>
</feature>
<keyword evidence="5" id="KW-1185">Reference proteome</keyword>
<dbReference type="WBParaSite" id="ACRNAN_scaffold1713.g20543.t1">
    <property type="protein sequence ID" value="ACRNAN_scaffold1713.g20543.t1"/>
    <property type="gene ID" value="ACRNAN_scaffold1713.g20543"/>
</dbReference>
<evidence type="ECO:0000256" key="1">
    <source>
        <dbReference type="ARBA" id="ARBA00023054"/>
    </source>
</evidence>
<evidence type="ECO:0000313" key="5">
    <source>
        <dbReference type="Proteomes" id="UP000887540"/>
    </source>
</evidence>
<evidence type="ECO:0000259" key="4">
    <source>
        <dbReference type="Pfam" id="PF14916"/>
    </source>
</evidence>
<dbReference type="PANTHER" id="PTHR14882">
    <property type="entry name" value="COILED-COIL DOMAIN-CONTAINING 74A"/>
    <property type="match status" value="1"/>
</dbReference>
<feature type="region of interest" description="Disordered" evidence="3">
    <location>
        <begin position="274"/>
        <end position="329"/>
    </location>
</feature>
<dbReference type="InterPro" id="IPR039496">
    <property type="entry name" value="CCDC92/74_N"/>
</dbReference>
<evidence type="ECO:0000256" key="3">
    <source>
        <dbReference type="SAM" id="MobiDB-lite"/>
    </source>
</evidence>
<feature type="coiled-coil region" evidence="2">
    <location>
        <begin position="83"/>
        <end position="174"/>
    </location>
</feature>
<feature type="domain" description="CCDC92/74 N-terminal" evidence="4">
    <location>
        <begin position="70"/>
        <end position="107"/>
    </location>
</feature>
<dbReference type="PANTHER" id="PTHR14882:SF1">
    <property type="entry name" value="CCDC92 DOMAIN-CONTAINING PROTEIN"/>
    <property type="match status" value="1"/>
</dbReference>
<evidence type="ECO:0000313" key="6">
    <source>
        <dbReference type="WBParaSite" id="ACRNAN_scaffold1713.g20543.t1"/>
    </source>
</evidence>
<reference evidence="6" key="1">
    <citation type="submission" date="2022-11" db="UniProtKB">
        <authorList>
            <consortium name="WormBaseParasite"/>
        </authorList>
    </citation>
    <scope>IDENTIFICATION</scope>
</reference>
<organism evidence="5 6">
    <name type="scientific">Acrobeloides nanus</name>
    <dbReference type="NCBI Taxonomy" id="290746"/>
    <lineage>
        <taxon>Eukaryota</taxon>
        <taxon>Metazoa</taxon>
        <taxon>Ecdysozoa</taxon>
        <taxon>Nematoda</taxon>
        <taxon>Chromadorea</taxon>
        <taxon>Rhabditida</taxon>
        <taxon>Tylenchina</taxon>
        <taxon>Cephalobomorpha</taxon>
        <taxon>Cephaloboidea</taxon>
        <taxon>Cephalobidae</taxon>
        <taxon>Acrobeloides</taxon>
    </lineage>
</organism>